<keyword evidence="3 6" id="KW-1133">Transmembrane helix</keyword>
<reference evidence="7" key="2">
    <citation type="submission" date="2024-02" db="EMBL/GenBank/DDBJ databases">
        <title>Comparative genomics of Cryptococcus and Kwoniella reveals pathogenesis evolution and contrasting modes of karyotype evolution via chromosome fusion or intercentromeric recombination.</title>
        <authorList>
            <person name="Coelho M.A."/>
            <person name="David-Palma M."/>
            <person name="Shea T."/>
            <person name="Bowers K."/>
            <person name="McGinley-Smith S."/>
            <person name="Mohammad A.W."/>
            <person name="Gnirke A."/>
            <person name="Yurkov A.M."/>
            <person name="Nowrousian M."/>
            <person name="Sun S."/>
            <person name="Cuomo C.A."/>
            <person name="Heitman J."/>
        </authorList>
    </citation>
    <scope>NUCLEOTIDE SEQUENCE</scope>
    <source>
        <strain evidence="7">CBS 10117</strain>
    </source>
</reference>
<evidence type="ECO:0000256" key="3">
    <source>
        <dbReference type="ARBA" id="ARBA00022989"/>
    </source>
</evidence>
<proteinExistence type="predicted"/>
<evidence type="ECO:0000256" key="1">
    <source>
        <dbReference type="ARBA" id="ARBA00004141"/>
    </source>
</evidence>
<name>A0AAJ8MHB1_9TREE</name>
<comment type="subcellular location">
    <subcellularLocation>
        <location evidence="1">Membrane</location>
        <topology evidence="1">Multi-pass membrane protein</topology>
    </subcellularLocation>
</comment>
<feature type="transmembrane region" description="Helical" evidence="6">
    <location>
        <begin position="76"/>
        <end position="100"/>
    </location>
</feature>
<feature type="transmembrane region" description="Helical" evidence="6">
    <location>
        <begin position="324"/>
        <end position="347"/>
    </location>
</feature>
<accession>A0AAJ8MHB1</accession>
<dbReference type="GO" id="GO:0015095">
    <property type="term" value="F:magnesium ion transmembrane transporter activity"/>
    <property type="evidence" value="ECO:0007669"/>
    <property type="project" value="InterPro"/>
</dbReference>
<dbReference type="InterPro" id="IPR008521">
    <property type="entry name" value="Mg_trans_NIPA"/>
</dbReference>
<dbReference type="RefSeq" id="XP_065824867.1">
    <property type="nucleotide sequence ID" value="XM_065968795.1"/>
</dbReference>
<dbReference type="GeneID" id="28967355"/>
<keyword evidence="2 6" id="KW-0812">Transmembrane</keyword>
<dbReference type="PANTHER" id="PTHR12570:SF82">
    <property type="entry name" value="NIPA-LIKE PROTEIN 3"/>
    <property type="match status" value="1"/>
</dbReference>
<sequence>MEDMTPTPTPVLDDLFSSVTSTLLDVISTSLSSSDGTGLDGIGYDYPNGTSPFDVFDNSTISDPDIGTISDSEGSYVLNTIIGLLIVLVASVFNALGLNLTKLDHVRQQGIPKRQRKKEWMRILWLSGMGMYMRLSHAGRKLIKVTVGSPLALRYLRPDWVAPLGSSSLVFNFLFAHWLVGTPVTPTDIQGTIIIILGVILIIIFSSINHGLTQSLDVERLNSLWSRAAWLFYFLFIVLFTASTYLVSSLFASVLASRASFSPLPSPTLELPTSRPRSPNAIMGFFGRISKTNKKLESAAVRRLEVWFGRTDDARLTWLQGMGWAVTGGSLAGLCLVFTKAAVKLFGLPGHPLVHPSAIITLLFVIITAVLQIVCLDRALKCADTVVVVPLFYAGYTVFGFINSLIFYDEAGQYARWVLVAVFISIGVLISGVVLLSLKSSAKAAPDPYTVSAQPSNSMRLRPRSHARTPSQAGIHDRTAGEGEGEGGPSSKYEGDDIHALSDGVLEPRDVLWEVGSVSDASDEEDKENEKEKGKGVGGMRGGTGERRGLLGDEEEDLHEGEDHNASHRDRASANRGKDNPFADGYKAEAGEDEDAFGDYEGVEHEDVPSGHTTPTRRSRENSR</sequence>
<dbReference type="SUPFAM" id="SSF103481">
    <property type="entry name" value="Multidrug resistance efflux transporter EmrE"/>
    <property type="match status" value="1"/>
</dbReference>
<dbReference type="InterPro" id="IPR037185">
    <property type="entry name" value="EmrE-like"/>
</dbReference>
<feature type="region of interest" description="Disordered" evidence="5">
    <location>
        <begin position="517"/>
        <end position="624"/>
    </location>
</feature>
<feature type="compositionally biased region" description="Basic and acidic residues" evidence="5">
    <location>
        <begin position="561"/>
        <end position="590"/>
    </location>
</feature>
<evidence type="ECO:0000256" key="6">
    <source>
        <dbReference type="SAM" id="Phobius"/>
    </source>
</evidence>
<gene>
    <name evidence="7" type="ORF">I303_103635</name>
</gene>
<feature type="region of interest" description="Disordered" evidence="5">
    <location>
        <begin position="446"/>
        <end position="497"/>
    </location>
</feature>
<evidence type="ECO:0000256" key="5">
    <source>
        <dbReference type="SAM" id="MobiDB-lite"/>
    </source>
</evidence>
<feature type="transmembrane region" description="Helical" evidence="6">
    <location>
        <begin position="192"/>
        <end position="210"/>
    </location>
</feature>
<dbReference type="PANTHER" id="PTHR12570">
    <property type="match status" value="1"/>
</dbReference>
<dbReference type="EMBL" id="CP144533">
    <property type="protein sequence ID" value="WWC61057.1"/>
    <property type="molecule type" value="Genomic_DNA"/>
</dbReference>
<protein>
    <recommendedName>
        <fullName evidence="9">Magnesium transporter NIPA-domain-containing protein</fullName>
    </recommendedName>
</protein>
<evidence type="ECO:0000313" key="8">
    <source>
        <dbReference type="Proteomes" id="UP000078595"/>
    </source>
</evidence>
<dbReference type="Proteomes" id="UP000078595">
    <property type="component" value="Chromosome 4"/>
</dbReference>
<feature type="transmembrane region" description="Helical" evidence="6">
    <location>
        <begin position="353"/>
        <end position="374"/>
    </location>
</feature>
<evidence type="ECO:0000256" key="4">
    <source>
        <dbReference type="ARBA" id="ARBA00023136"/>
    </source>
</evidence>
<reference evidence="7" key="1">
    <citation type="submission" date="2013-07" db="EMBL/GenBank/DDBJ databases">
        <authorList>
            <consortium name="The Broad Institute Genome Sequencing Platform"/>
            <person name="Cuomo C."/>
            <person name="Litvintseva A."/>
            <person name="Chen Y."/>
            <person name="Heitman J."/>
            <person name="Sun S."/>
            <person name="Springer D."/>
            <person name="Dromer F."/>
            <person name="Young S.K."/>
            <person name="Zeng Q."/>
            <person name="Gargeya S."/>
            <person name="Fitzgerald M."/>
            <person name="Abouelleil A."/>
            <person name="Alvarado L."/>
            <person name="Berlin A.M."/>
            <person name="Chapman S.B."/>
            <person name="Dewar J."/>
            <person name="Goldberg J."/>
            <person name="Griggs A."/>
            <person name="Gujja S."/>
            <person name="Hansen M."/>
            <person name="Howarth C."/>
            <person name="Imamovic A."/>
            <person name="Larimer J."/>
            <person name="McCowan C."/>
            <person name="Murphy C."/>
            <person name="Pearson M."/>
            <person name="Priest M."/>
            <person name="Roberts A."/>
            <person name="Saif S."/>
            <person name="Shea T."/>
            <person name="Sykes S."/>
            <person name="Wortman J."/>
            <person name="Nusbaum C."/>
            <person name="Birren B."/>
        </authorList>
    </citation>
    <scope>NUCLEOTIDE SEQUENCE</scope>
    <source>
        <strain evidence="7">CBS 10117</strain>
    </source>
</reference>
<keyword evidence="8" id="KW-1185">Reference proteome</keyword>
<dbReference type="GO" id="GO:0016020">
    <property type="term" value="C:membrane"/>
    <property type="evidence" value="ECO:0007669"/>
    <property type="project" value="UniProtKB-SubCell"/>
</dbReference>
<organism evidence="7 8">
    <name type="scientific">Kwoniella dejecticola CBS 10117</name>
    <dbReference type="NCBI Taxonomy" id="1296121"/>
    <lineage>
        <taxon>Eukaryota</taxon>
        <taxon>Fungi</taxon>
        <taxon>Dikarya</taxon>
        <taxon>Basidiomycota</taxon>
        <taxon>Agaricomycotina</taxon>
        <taxon>Tremellomycetes</taxon>
        <taxon>Tremellales</taxon>
        <taxon>Cryptococcaceae</taxon>
        <taxon>Kwoniella</taxon>
    </lineage>
</organism>
<dbReference type="AlphaFoldDB" id="A0AAJ8MHB1"/>
<evidence type="ECO:0000256" key="2">
    <source>
        <dbReference type="ARBA" id="ARBA00022692"/>
    </source>
</evidence>
<evidence type="ECO:0000313" key="7">
    <source>
        <dbReference type="EMBL" id="WWC61057.1"/>
    </source>
</evidence>
<feature type="transmembrane region" description="Helical" evidence="6">
    <location>
        <begin position="230"/>
        <end position="256"/>
    </location>
</feature>
<feature type="transmembrane region" description="Helical" evidence="6">
    <location>
        <begin position="386"/>
        <end position="408"/>
    </location>
</feature>
<feature type="transmembrane region" description="Helical" evidence="6">
    <location>
        <begin position="160"/>
        <end position="180"/>
    </location>
</feature>
<feature type="transmembrane region" description="Helical" evidence="6">
    <location>
        <begin position="414"/>
        <end position="438"/>
    </location>
</feature>
<dbReference type="KEGG" id="kdj:28967355"/>
<evidence type="ECO:0008006" key="9">
    <source>
        <dbReference type="Google" id="ProtNLM"/>
    </source>
</evidence>
<dbReference type="Pfam" id="PF05653">
    <property type="entry name" value="Mg_trans_NIPA"/>
    <property type="match status" value="1"/>
</dbReference>
<keyword evidence="4 6" id="KW-0472">Membrane</keyword>